<reference evidence="2 3" key="1">
    <citation type="submission" date="2016-07" db="EMBL/GenBank/DDBJ databases">
        <title>Pervasive Adenine N6-methylation of Active Genes in Fungi.</title>
        <authorList>
            <consortium name="DOE Joint Genome Institute"/>
            <person name="Mondo S.J."/>
            <person name="Dannebaum R.O."/>
            <person name="Kuo R.C."/>
            <person name="Labutti K."/>
            <person name="Haridas S."/>
            <person name="Kuo A."/>
            <person name="Salamov A."/>
            <person name="Ahrendt S.R."/>
            <person name="Lipzen A."/>
            <person name="Sullivan W."/>
            <person name="Andreopoulos W.B."/>
            <person name="Clum A."/>
            <person name="Lindquist E."/>
            <person name="Daum C."/>
            <person name="Ramamoorthy G.K."/>
            <person name="Gryganskyi A."/>
            <person name="Culley D."/>
            <person name="Magnuson J.K."/>
            <person name="James T.Y."/>
            <person name="O'Malley M.A."/>
            <person name="Stajich J.E."/>
            <person name="Spatafora J.W."/>
            <person name="Visel A."/>
            <person name="Grigoriev I.V."/>
        </authorList>
    </citation>
    <scope>NUCLEOTIDE SEQUENCE [LARGE SCALE GENOMIC DNA]</scope>
    <source>
        <strain evidence="2 3">CBS 115471</strain>
    </source>
</reference>
<sequence>MKTTFVLLSVALTTTLAAPSTPPHAAAAHDRRGLKAHPHALDPTVCEKPSLEERGAHCMPLSETKKKEFQTFCIASSSNQPYEIALSSGFCRTKGGNTDSCLLDDGTVVEDVCFDKRCLGYEDRKALLESLEDL</sequence>
<dbReference type="EMBL" id="MCFA01000054">
    <property type="protein sequence ID" value="ORY12119.1"/>
    <property type="molecule type" value="Genomic_DNA"/>
</dbReference>
<feature type="chain" id="PRO_5013073273" description="Extracellular membrane protein CFEM domain-containing protein" evidence="1">
    <location>
        <begin position="18"/>
        <end position="134"/>
    </location>
</feature>
<evidence type="ECO:0000256" key="1">
    <source>
        <dbReference type="SAM" id="SignalP"/>
    </source>
</evidence>
<evidence type="ECO:0000313" key="2">
    <source>
        <dbReference type="EMBL" id="ORY12119.1"/>
    </source>
</evidence>
<name>A0A1Y1ZPE1_9PLEO</name>
<dbReference type="Proteomes" id="UP000193144">
    <property type="component" value="Unassembled WGS sequence"/>
</dbReference>
<feature type="signal peptide" evidence="1">
    <location>
        <begin position="1"/>
        <end position="17"/>
    </location>
</feature>
<gene>
    <name evidence="2" type="ORF">BCR34DRAFT_664010</name>
</gene>
<comment type="caution">
    <text evidence="2">The sequence shown here is derived from an EMBL/GenBank/DDBJ whole genome shotgun (WGS) entry which is preliminary data.</text>
</comment>
<protein>
    <recommendedName>
        <fullName evidence="4">Extracellular membrane protein CFEM domain-containing protein</fullName>
    </recommendedName>
</protein>
<evidence type="ECO:0008006" key="4">
    <source>
        <dbReference type="Google" id="ProtNLM"/>
    </source>
</evidence>
<evidence type="ECO:0000313" key="3">
    <source>
        <dbReference type="Proteomes" id="UP000193144"/>
    </source>
</evidence>
<dbReference type="AlphaFoldDB" id="A0A1Y1ZPE1"/>
<keyword evidence="3" id="KW-1185">Reference proteome</keyword>
<accession>A0A1Y1ZPE1</accession>
<proteinExistence type="predicted"/>
<organism evidence="2 3">
    <name type="scientific">Clohesyomyces aquaticus</name>
    <dbReference type="NCBI Taxonomy" id="1231657"/>
    <lineage>
        <taxon>Eukaryota</taxon>
        <taxon>Fungi</taxon>
        <taxon>Dikarya</taxon>
        <taxon>Ascomycota</taxon>
        <taxon>Pezizomycotina</taxon>
        <taxon>Dothideomycetes</taxon>
        <taxon>Pleosporomycetidae</taxon>
        <taxon>Pleosporales</taxon>
        <taxon>Lindgomycetaceae</taxon>
        <taxon>Clohesyomyces</taxon>
    </lineage>
</organism>
<keyword evidence="1" id="KW-0732">Signal</keyword>